<keyword evidence="2" id="KW-1185">Reference proteome</keyword>
<evidence type="ECO:0000313" key="1">
    <source>
        <dbReference type="EMBL" id="QFG06635.1"/>
    </source>
</evidence>
<reference evidence="2" key="1">
    <citation type="submission" date="2019-06" db="EMBL/GenBank/DDBJ databases">
        <title>Complete genome of Proteus mirabilis phage Myduc.</title>
        <authorList>
            <person name="Tran J.S."/>
            <person name="Lessor L."/>
            <person name="O'Leary C."/>
            <person name="Bonasera R.M."/>
            <person name="Liu M."/>
        </authorList>
    </citation>
    <scope>NUCLEOTIDE SEQUENCE [LARGE SCALE GENOMIC DNA]</scope>
</reference>
<organism evidence="1 2">
    <name type="scientific">Proteus phage Myduc</name>
    <dbReference type="NCBI Taxonomy" id="2650874"/>
    <lineage>
        <taxon>Viruses</taxon>
        <taxon>Duplodnaviria</taxon>
        <taxon>Heunggongvirae</taxon>
        <taxon>Uroviricota</taxon>
        <taxon>Caudoviricetes</taxon>
        <taxon>Chaseviridae</taxon>
        <taxon>Cleopatravirinae</taxon>
        <taxon>Myducvirus</taxon>
        <taxon>Myducvirus myduc</taxon>
    </lineage>
</organism>
<sequence length="117" mass="13416">MIGFCRNWIGQFEKRPARVGDLIKCTQHSGLGLDCDFTLGQSYKVVATNLSSEKTLKALMDSPKGVYLFDRPRSMYRVIIENDRGLYMPVSVWCKELKQLGVLGKKLKNFSYFELVK</sequence>
<accession>A0A5J6T906</accession>
<protein>
    <submittedName>
        <fullName evidence="1">Uncharacterized protein</fullName>
    </submittedName>
</protein>
<evidence type="ECO:0000313" key="2">
    <source>
        <dbReference type="Proteomes" id="UP000327513"/>
    </source>
</evidence>
<proteinExistence type="predicted"/>
<dbReference type="Proteomes" id="UP000327513">
    <property type="component" value="Segment"/>
</dbReference>
<gene>
    <name evidence="1" type="ORF">CPT_Myduc_012</name>
</gene>
<name>A0A5J6T906_9CAUD</name>
<dbReference type="EMBL" id="MN098326">
    <property type="protein sequence ID" value="QFG06635.1"/>
    <property type="molecule type" value="Genomic_DNA"/>
</dbReference>